<evidence type="ECO:0000256" key="4">
    <source>
        <dbReference type="ARBA" id="ARBA00023186"/>
    </source>
</evidence>
<name>A0ABN6L3F5_9PROT</name>
<keyword evidence="4" id="KW-0143">Chaperone</keyword>
<keyword evidence="7" id="KW-1185">Reference proteome</keyword>
<organism evidence="6 7">
    <name type="scientific">Candidatus Hydrogenosomobacter endosymbioticus</name>
    <dbReference type="NCBI Taxonomy" id="2558174"/>
    <lineage>
        <taxon>Bacteria</taxon>
        <taxon>Pseudomonadati</taxon>
        <taxon>Pseudomonadota</taxon>
        <taxon>Alphaproteobacteria</taxon>
        <taxon>Holosporales</taxon>
        <taxon>Holosporaceae</taxon>
        <taxon>Candidatus Hydrogenosomobacter</taxon>
    </lineage>
</organism>
<dbReference type="EMBL" id="AP025225">
    <property type="protein sequence ID" value="BDB96401.1"/>
    <property type="molecule type" value="Genomic_DNA"/>
</dbReference>
<protein>
    <recommendedName>
        <fullName evidence="8">PpiC domain-containing protein</fullName>
    </recommendedName>
</protein>
<evidence type="ECO:0000256" key="2">
    <source>
        <dbReference type="ARBA" id="ARBA00022475"/>
    </source>
</evidence>
<dbReference type="SUPFAM" id="SSF109998">
    <property type="entry name" value="Triger factor/SurA peptide-binding domain-like"/>
    <property type="match status" value="1"/>
</dbReference>
<comment type="subcellular location">
    <subcellularLocation>
        <location evidence="1">Cell membrane</location>
    </subcellularLocation>
</comment>
<evidence type="ECO:0008006" key="8">
    <source>
        <dbReference type="Google" id="ProtNLM"/>
    </source>
</evidence>
<dbReference type="PANTHER" id="PTHR47529:SF1">
    <property type="entry name" value="PERIPLASMIC CHAPERONE PPID"/>
    <property type="match status" value="1"/>
</dbReference>
<dbReference type="Pfam" id="PF13624">
    <property type="entry name" value="SurA_N_3"/>
    <property type="match status" value="1"/>
</dbReference>
<feature type="region of interest" description="Disordered" evidence="5">
    <location>
        <begin position="506"/>
        <end position="526"/>
    </location>
</feature>
<feature type="compositionally biased region" description="Acidic residues" evidence="5">
    <location>
        <begin position="511"/>
        <end position="526"/>
    </location>
</feature>
<dbReference type="Proteomes" id="UP001320209">
    <property type="component" value="Chromosome"/>
</dbReference>
<accession>A0ABN6L3F5</accession>
<keyword evidence="2" id="KW-1003">Cell membrane</keyword>
<sequence>MGDPAVLTIGGREVRTKEFRRLFQNKISMLSVLYGNVSKESHRREITEMAIESVINDKLLDLELERLGIEVSDNMAMENIKKNHEFFDKNGKFSSKIFCDKASYFGLSEKLFIEEEKKAIARELLTQALKAQLLCPNVLLNSIIKGRFQKRSFAYKFFNENTVTVRAPEESDLKKMYSDMNGEVYAPEYRSCSIIYISVTDLAKKISIKEAEIRELYKNRGITAEFETVKQDLENELKASAAKKKRESIISKIEDFLGEGRSIEYIAKQLFLPISTITVDEKGNDTSGKMEKSLGFIEMKEKAKDARTSLLSAIFGMKKGQDPELKHVFGGISYMIALNKISPKKKMSFAEAKRVLENMWTAAKRRETAVALANEYKDKILQNGKIDETSISKTDCIIEQGISVTDSENSSPPAVKEAAFFFLKPGELAVVPVKNGAYVVGLIRIDVVDPDTIQEDERSALEDGAVSELQRVFWSAYLKTLRHRYPDLSVKRANNAVGLEGEAYQNSCDSFSDEDAEQPLSDINDD</sequence>
<dbReference type="PANTHER" id="PTHR47529">
    <property type="entry name" value="PEPTIDYL-PROLYL CIS-TRANS ISOMERASE D"/>
    <property type="match status" value="1"/>
</dbReference>
<evidence type="ECO:0000256" key="3">
    <source>
        <dbReference type="ARBA" id="ARBA00023136"/>
    </source>
</evidence>
<evidence type="ECO:0000313" key="6">
    <source>
        <dbReference type="EMBL" id="BDB96401.1"/>
    </source>
</evidence>
<dbReference type="InterPro" id="IPR027304">
    <property type="entry name" value="Trigger_fact/SurA_dom_sf"/>
</dbReference>
<evidence type="ECO:0000256" key="5">
    <source>
        <dbReference type="SAM" id="MobiDB-lite"/>
    </source>
</evidence>
<evidence type="ECO:0000256" key="1">
    <source>
        <dbReference type="ARBA" id="ARBA00004236"/>
    </source>
</evidence>
<gene>
    <name evidence="6" type="ORF">HYD_5340</name>
</gene>
<proteinExistence type="predicted"/>
<evidence type="ECO:0000313" key="7">
    <source>
        <dbReference type="Proteomes" id="UP001320209"/>
    </source>
</evidence>
<dbReference type="InterPro" id="IPR052029">
    <property type="entry name" value="PpiD_chaperone"/>
</dbReference>
<reference evidence="6" key="1">
    <citation type="submission" date="2021-10" db="EMBL/GenBank/DDBJ databases">
        <title>Genome Sequence of The Candidatus Hydrogeosomobacter endosymbioticus, an Intracellular Bacterial Symbiont of the Anaerobic Ciliate GW7.</title>
        <authorList>
            <person name="Shiohama Y."/>
            <person name="Shinzato N."/>
        </authorList>
    </citation>
    <scope>NUCLEOTIDE SEQUENCE [LARGE SCALE GENOMIC DNA]</scope>
    <source>
        <strain evidence="6">200920</strain>
    </source>
</reference>
<keyword evidence="3" id="KW-0472">Membrane</keyword>